<dbReference type="EMBL" id="VXPY01000083">
    <property type="protein sequence ID" value="MYD90948.1"/>
    <property type="molecule type" value="Genomic_DNA"/>
</dbReference>
<dbReference type="Pfam" id="PF04232">
    <property type="entry name" value="SpoVS"/>
    <property type="match status" value="1"/>
</dbReference>
<dbReference type="Gene3D" id="3.30.110.20">
    <property type="entry name" value="Alba-like domain"/>
    <property type="match status" value="1"/>
</dbReference>
<proteinExistence type="predicted"/>
<dbReference type="PANTHER" id="PTHR35331:SF1">
    <property type="entry name" value="STAGE V SPORULATION PROTEIN S"/>
    <property type="match status" value="1"/>
</dbReference>
<dbReference type="InterPro" id="IPR007347">
    <property type="entry name" value="SpoVS"/>
</dbReference>
<dbReference type="GO" id="GO:0003676">
    <property type="term" value="F:nucleic acid binding"/>
    <property type="evidence" value="ECO:0007669"/>
    <property type="project" value="InterPro"/>
</dbReference>
<reference evidence="1" key="1">
    <citation type="submission" date="2019-09" db="EMBL/GenBank/DDBJ databases">
        <title>Characterisation of the sponge microbiome using genome-centric metagenomics.</title>
        <authorList>
            <person name="Engelberts J.P."/>
            <person name="Robbins S.J."/>
            <person name="De Goeij J.M."/>
            <person name="Aranda M."/>
            <person name="Bell S.C."/>
            <person name="Webster N.S."/>
        </authorList>
    </citation>
    <scope>NUCLEOTIDE SEQUENCE</scope>
    <source>
        <strain evidence="1">SB0662_bin_9</strain>
    </source>
</reference>
<dbReference type="InterPro" id="IPR036882">
    <property type="entry name" value="Alba-like_dom_sf"/>
</dbReference>
<accession>A0A6B1DUN5</accession>
<name>A0A6B1DUN5_9CHLR</name>
<gene>
    <name evidence="1" type="ORF">F4Y08_11550</name>
</gene>
<sequence>MTELIKVSKTSRPTAVAGAIAGVMRKGGYAEIQAIGAGAVNQSVKALATARNYLKEDGIDLAAVPSFTEVEIDGSIKTAVHMAIYKQSDVLDSELDEDEDEEEDMVHPVVNNGIHNGETHLAL</sequence>
<protein>
    <submittedName>
        <fullName evidence="1">Stage V sporulation protein S</fullName>
    </submittedName>
</protein>
<dbReference type="PANTHER" id="PTHR35331">
    <property type="entry name" value="STAGE V SPORULATION PROTEIN S"/>
    <property type="match status" value="1"/>
</dbReference>
<dbReference type="AlphaFoldDB" id="A0A6B1DUN5"/>
<organism evidence="1">
    <name type="scientific">Caldilineaceae bacterium SB0662_bin_9</name>
    <dbReference type="NCBI Taxonomy" id="2605258"/>
    <lineage>
        <taxon>Bacteria</taxon>
        <taxon>Bacillati</taxon>
        <taxon>Chloroflexota</taxon>
        <taxon>Caldilineae</taxon>
        <taxon>Caldilineales</taxon>
        <taxon>Caldilineaceae</taxon>
    </lineage>
</organism>
<comment type="caution">
    <text evidence="1">The sequence shown here is derived from an EMBL/GenBank/DDBJ whole genome shotgun (WGS) entry which is preliminary data.</text>
</comment>
<evidence type="ECO:0000313" key="1">
    <source>
        <dbReference type="EMBL" id="MYD90948.1"/>
    </source>
</evidence>